<evidence type="ECO:0000256" key="3">
    <source>
        <dbReference type="ARBA" id="ARBA00022692"/>
    </source>
</evidence>
<dbReference type="EMBL" id="LSRX01000287">
    <property type="protein sequence ID" value="OLQ01579.1"/>
    <property type="molecule type" value="Genomic_DNA"/>
</dbReference>
<evidence type="ECO:0000256" key="5">
    <source>
        <dbReference type="ARBA" id="ARBA00023136"/>
    </source>
</evidence>
<feature type="domain" description="Cation efflux protein transmembrane" evidence="7">
    <location>
        <begin position="193"/>
        <end position="425"/>
    </location>
</feature>
<dbReference type="SMART" id="SM00248">
    <property type="entry name" value="ANK"/>
    <property type="match status" value="5"/>
</dbReference>
<dbReference type="GO" id="GO:0006882">
    <property type="term" value="P:intracellular zinc ion homeostasis"/>
    <property type="evidence" value="ECO:0007669"/>
    <property type="project" value="TreeGrafter"/>
</dbReference>
<dbReference type="PANTHER" id="PTHR13414">
    <property type="entry name" value="HUEL-CATION TRANSPORTER"/>
    <property type="match status" value="1"/>
</dbReference>
<dbReference type="InterPro" id="IPR036770">
    <property type="entry name" value="Ankyrin_rpt-contain_sf"/>
</dbReference>
<evidence type="ECO:0000256" key="6">
    <source>
        <dbReference type="PROSITE-ProRule" id="PRU00023"/>
    </source>
</evidence>
<dbReference type="CDD" id="cd21075">
    <property type="entry name" value="DBD_XPA-like"/>
    <property type="match status" value="1"/>
</dbReference>
<evidence type="ECO:0000256" key="1">
    <source>
        <dbReference type="ARBA" id="ARBA00004141"/>
    </source>
</evidence>
<dbReference type="PANTHER" id="PTHR13414:SF9">
    <property type="entry name" value="PROTON-COUPLED ZINC ANTIPORTER SLC30A9, MITOCHONDRIAL"/>
    <property type="match status" value="1"/>
</dbReference>
<keyword evidence="4" id="KW-1133">Transmembrane helix</keyword>
<dbReference type="GO" id="GO:0016020">
    <property type="term" value="C:membrane"/>
    <property type="evidence" value="ECO:0007669"/>
    <property type="project" value="UniProtKB-SubCell"/>
</dbReference>
<comment type="subcellular location">
    <subcellularLocation>
        <location evidence="1">Membrane</location>
        <topology evidence="1">Multi-pass membrane protein</topology>
    </subcellularLocation>
</comment>
<keyword evidence="9" id="KW-1185">Reference proteome</keyword>
<dbReference type="InterPro" id="IPR058533">
    <property type="entry name" value="Cation_efflux_TM"/>
</dbReference>
<evidence type="ECO:0000259" key="7">
    <source>
        <dbReference type="Pfam" id="PF01545"/>
    </source>
</evidence>
<dbReference type="Proteomes" id="UP000186817">
    <property type="component" value="Unassembled WGS sequence"/>
</dbReference>
<evidence type="ECO:0000313" key="8">
    <source>
        <dbReference type="EMBL" id="OLQ01579.1"/>
    </source>
</evidence>
<dbReference type="GO" id="GO:0008324">
    <property type="term" value="F:monoatomic cation transmembrane transporter activity"/>
    <property type="evidence" value="ECO:0007669"/>
    <property type="project" value="InterPro"/>
</dbReference>
<sequence>MAHCRVARRCAQAWTRHVSKAPARVPLLPAASWRQRRCTATSTEMKRRLDEFREQLEEPDDILIRGSEARRKFNLTREDLMELGENYIVKANPFDAEKAPFRQYSLKDIVALALKKHGEQHLLDYFRQKYPRWEAKADSRKLYGDETPEEDHEPDLRLHHGSLALTAEKRYWYNAPSTTTTEGLQSVTQGLKSNSLICVVKGTIWAGTGSHAMFADWMHSIADVANYGYRLMELNRSARTRDVQHPYGYAPLRYITADRSFVFLFFVGGICPLGIGLQELWEAYSVGIRVGDHLALLAPAAVFVFSAVMEGAAVRAAYTEILSQAHREKVSAVSASEPRKSDDMGTIATLRRVFKYLREGRDVMSTATFTEAFSGVLSSGVGLIGLGLSYHLQSGVPDVVAAICMASIVSSVSIFLLQKSGNALLGETLPRWRVKALIDKLEAHVAVVNIYDVKTELVGVDTVRFKAEVQFNPQAITERILQLNTADEEPDPSGMDAHVAHAVLASQLQGIIPQGFGFWSFMAHTARGSTLCLGRNAQEEDGRTPLCEENPNFSKEEENIVNDTNETNEIREIQMEAPGSESNAKTWTAWGEENEEGEQGEEMHSAGDDKTTEVWWVDLGSWVRMDNETQVEFEARGQPYRADFEMLPGRHEGLSALRMMQINMRTSMCRAIKATEPDEIPEDDEEESAEDDEVPTVLEDFDEDDLLSKIRKGAPSELPKRDERLENLVNLLLSEVPLPAEAKEEKEKLSHEEVKKVFKASTGRNSEVEESSIHVPGVHKFLFRDQPGQYSLNFLATAYSSGLRAFSGTEEDEEEEEKGEEEYLLAVFVVVVMDSHVHPGIRELLGRPEQPCRLSVFAVGATAAAAMLSILAVSGETVASLTNDEFRKLVSDQGSSVRALKSHLHSVTGLPRFRQRILSHLGLELQDDVDLQMHIPCSLQLVKLSFDEEATCQHHNQMLRSIERRDSSGTEAVLRKLVNPDHRCPKHDRSALQVAISCGNLAAVQLLLEAGTDLNGTPYQYLGYEPKFKCVEHEATGTPIFQAVETRPDIGAFELSKDRKRQVVAALIHGRADITVTNSLGKTPLRKAIDCCDVPLVQLLLELRADPNLAGPEAPLHWVVGNHLRSPYSSTYPMMEALLVARASLSDHGPIEKSLVYLATQRYSSPENLRLILKWRADLNAVDIETGETALVRACYECDILRVKKLIGMRANVHKADATGATPLHAICGPTKPMERRWDNHDILNRLCEETHLDVLKLLVEARANIDACMKDGRTALQLAVQHQKDTLASFLKKRKADAEAAMASPEVSTPRRAILLLSRGDKRPRAV</sequence>
<dbReference type="Pfam" id="PF01545">
    <property type="entry name" value="Cation_efflux"/>
    <property type="match status" value="1"/>
</dbReference>
<gene>
    <name evidence="8" type="primary">SLC30A9</name>
    <name evidence="8" type="ORF">AK812_SmicGene15653</name>
</gene>
<dbReference type="GO" id="GO:0005783">
    <property type="term" value="C:endoplasmic reticulum"/>
    <property type="evidence" value="ECO:0007669"/>
    <property type="project" value="TreeGrafter"/>
</dbReference>
<reference evidence="8 9" key="1">
    <citation type="submission" date="2016-02" db="EMBL/GenBank/DDBJ databases">
        <title>Genome analysis of coral dinoflagellate symbionts highlights evolutionary adaptations to a symbiotic lifestyle.</title>
        <authorList>
            <person name="Aranda M."/>
            <person name="Li Y."/>
            <person name="Liew Y.J."/>
            <person name="Baumgarten S."/>
            <person name="Simakov O."/>
            <person name="Wilson M."/>
            <person name="Piel J."/>
            <person name="Ashoor H."/>
            <person name="Bougouffa S."/>
            <person name="Bajic V.B."/>
            <person name="Ryu T."/>
            <person name="Ravasi T."/>
            <person name="Bayer T."/>
            <person name="Micklem G."/>
            <person name="Kim H."/>
            <person name="Bhak J."/>
            <person name="Lajeunesse T.C."/>
            <person name="Voolstra C.R."/>
        </authorList>
    </citation>
    <scope>NUCLEOTIDE SEQUENCE [LARGE SCALE GENOMIC DNA]</scope>
    <source>
        <strain evidence="8 9">CCMP2467</strain>
    </source>
</reference>
<dbReference type="PROSITE" id="PS50297">
    <property type="entry name" value="ANK_REP_REGION"/>
    <property type="match status" value="1"/>
</dbReference>
<evidence type="ECO:0000313" key="9">
    <source>
        <dbReference type="Proteomes" id="UP000186817"/>
    </source>
</evidence>
<name>A0A1Q9E2G3_SYMMI</name>
<evidence type="ECO:0000256" key="2">
    <source>
        <dbReference type="ARBA" id="ARBA00022448"/>
    </source>
</evidence>
<dbReference type="GO" id="GO:0006829">
    <property type="term" value="P:zinc ion transport"/>
    <property type="evidence" value="ECO:0007669"/>
    <property type="project" value="InterPro"/>
</dbReference>
<evidence type="ECO:0000256" key="4">
    <source>
        <dbReference type="ARBA" id="ARBA00022989"/>
    </source>
</evidence>
<dbReference type="OrthoDB" id="442303at2759"/>
<dbReference type="Gene3D" id="1.20.1510.10">
    <property type="entry name" value="Cation efflux protein transmembrane domain"/>
    <property type="match status" value="1"/>
</dbReference>
<keyword evidence="5" id="KW-0472">Membrane</keyword>
<accession>A0A1Q9E2G3</accession>
<dbReference type="InterPro" id="IPR040177">
    <property type="entry name" value="SLC30A9"/>
</dbReference>
<protein>
    <submittedName>
        <fullName evidence="8">Zinc transporter 9</fullName>
    </submittedName>
</protein>
<keyword evidence="6" id="KW-0040">ANK repeat</keyword>
<dbReference type="InterPro" id="IPR027469">
    <property type="entry name" value="Cation_efflux_TMD_sf"/>
</dbReference>
<organism evidence="8 9">
    <name type="scientific">Symbiodinium microadriaticum</name>
    <name type="common">Dinoflagellate</name>
    <name type="synonym">Zooxanthella microadriatica</name>
    <dbReference type="NCBI Taxonomy" id="2951"/>
    <lineage>
        <taxon>Eukaryota</taxon>
        <taxon>Sar</taxon>
        <taxon>Alveolata</taxon>
        <taxon>Dinophyceae</taxon>
        <taxon>Suessiales</taxon>
        <taxon>Symbiodiniaceae</taxon>
        <taxon>Symbiodinium</taxon>
    </lineage>
</organism>
<keyword evidence="2" id="KW-0813">Transport</keyword>
<keyword evidence="3" id="KW-0812">Transmembrane</keyword>
<dbReference type="Gene3D" id="1.25.40.20">
    <property type="entry name" value="Ankyrin repeat-containing domain"/>
    <property type="match status" value="1"/>
</dbReference>
<dbReference type="Pfam" id="PF13637">
    <property type="entry name" value="Ank_4"/>
    <property type="match status" value="1"/>
</dbReference>
<dbReference type="SUPFAM" id="SSF48403">
    <property type="entry name" value="Ankyrin repeat"/>
    <property type="match status" value="1"/>
</dbReference>
<comment type="caution">
    <text evidence="8">The sequence shown here is derived from an EMBL/GenBank/DDBJ whole genome shotgun (WGS) entry which is preliminary data.</text>
</comment>
<proteinExistence type="predicted"/>
<dbReference type="PROSITE" id="PS50088">
    <property type="entry name" value="ANK_REPEAT"/>
    <property type="match status" value="1"/>
</dbReference>
<feature type="repeat" description="ANK" evidence="6">
    <location>
        <begin position="987"/>
        <end position="1019"/>
    </location>
</feature>
<dbReference type="SUPFAM" id="SSF161111">
    <property type="entry name" value="Cation efflux protein transmembrane domain-like"/>
    <property type="match status" value="1"/>
</dbReference>
<dbReference type="InterPro" id="IPR002110">
    <property type="entry name" value="Ankyrin_rpt"/>
</dbReference>